<accession>A0ABN6M351</accession>
<proteinExistence type="predicted"/>
<keyword evidence="2" id="KW-1185">Reference proteome</keyword>
<dbReference type="EMBL" id="AP025516">
    <property type="protein sequence ID" value="BDD86439.1"/>
    <property type="molecule type" value="Genomic_DNA"/>
</dbReference>
<evidence type="ECO:0000313" key="1">
    <source>
        <dbReference type="EMBL" id="BDD86439.1"/>
    </source>
</evidence>
<sequence length="62" mass="7718">MKRWQLESIIRVADNHRARKLELPDWRSEGLFSGHYKIEFRNESRLSGWRRRLVTIVRRRRV</sequence>
<organism evidence="1 2">
    <name type="scientific">Desulfofustis limnaeus</name>
    <dbReference type="NCBI Taxonomy" id="2740163"/>
    <lineage>
        <taxon>Bacteria</taxon>
        <taxon>Pseudomonadati</taxon>
        <taxon>Thermodesulfobacteriota</taxon>
        <taxon>Desulfobulbia</taxon>
        <taxon>Desulfobulbales</taxon>
        <taxon>Desulfocapsaceae</taxon>
        <taxon>Desulfofustis</taxon>
    </lineage>
</organism>
<dbReference type="RefSeq" id="WP_284153526.1">
    <property type="nucleotide sequence ID" value="NZ_AP025516.1"/>
</dbReference>
<evidence type="ECO:0000313" key="2">
    <source>
        <dbReference type="Proteomes" id="UP000830055"/>
    </source>
</evidence>
<dbReference type="Proteomes" id="UP000830055">
    <property type="component" value="Chromosome"/>
</dbReference>
<protein>
    <recommendedName>
        <fullName evidence="3">Type II toxin-antitoxin system RelE/ParE family toxin</fullName>
    </recommendedName>
</protein>
<name>A0ABN6M351_9BACT</name>
<gene>
    <name evidence="1" type="ORF">DPPLL_08040</name>
</gene>
<reference evidence="1 2" key="1">
    <citation type="submission" date="2022-01" db="EMBL/GenBank/DDBJ databases">
        <title>Desulfofustis limnae sp. nov., a novel mesophilic sulfate-reducing bacterium isolated from marsh soil.</title>
        <authorList>
            <person name="Watanabe M."/>
            <person name="Takahashi A."/>
            <person name="Kojima H."/>
            <person name="Fukui M."/>
        </authorList>
    </citation>
    <scope>NUCLEOTIDE SEQUENCE [LARGE SCALE GENOMIC DNA]</scope>
    <source>
        <strain evidence="1 2">PPLL</strain>
    </source>
</reference>
<evidence type="ECO:0008006" key="3">
    <source>
        <dbReference type="Google" id="ProtNLM"/>
    </source>
</evidence>